<keyword evidence="3" id="KW-0238">DNA-binding</keyword>
<dbReference type="InterPro" id="IPR036388">
    <property type="entry name" value="WH-like_DNA-bd_sf"/>
</dbReference>
<keyword evidence="2" id="KW-0805">Transcription regulation</keyword>
<dbReference type="EMBL" id="AGIP01000006">
    <property type="protein sequence ID" value="EHB63842.1"/>
    <property type="molecule type" value="Genomic_DNA"/>
</dbReference>
<dbReference type="AlphaFoldDB" id="G4HGG9"/>
<protein>
    <submittedName>
        <fullName evidence="6">Transcriptional regulator, LysR family</fullName>
    </submittedName>
</protein>
<keyword evidence="4" id="KW-0804">Transcription</keyword>
<dbReference type="Gene3D" id="1.10.10.10">
    <property type="entry name" value="Winged helix-like DNA-binding domain superfamily/Winged helix DNA-binding domain"/>
    <property type="match status" value="1"/>
</dbReference>
<dbReference type="Pfam" id="PF00126">
    <property type="entry name" value="HTH_1"/>
    <property type="match status" value="1"/>
</dbReference>
<dbReference type="InterPro" id="IPR005119">
    <property type="entry name" value="LysR_subst-bd"/>
</dbReference>
<sequence>MDYKGGIRMNLHALRIFNDVSKTGSITRSAQNLLLSQPAVTAQIRNLERELGLKLVEARGRNIGLTEAGELLAQHSQRLFAMEAEIEGVMAAMKTGLLGSLKICATELPERTLLHRWITGYKLEHPEVAIQLLKGQARSALQRLLDEQVHISIVCGNWPIEDEAVDYFTILEDELIFAVPDSHRLAGREVTLDELVKEPFVMREEGSYTRDQLLTLFRSTGYDQPRCAILIEGLKETAEAVQSGFGIALLPSLFVKKELASGQLKRIHVKGVKLPHPIRVCTRKHGTESPVIRSFISFIQSDIRTADQTIEG</sequence>
<dbReference type="PANTHER" id="PTHR30126:SF40">
    <property type="entry name" value="HTH-TYPE TRANSCRIPTIONAL REGULATOR GLTR"/>
    <property type="match status" value="1"/>
</dbReference>
<dbReference type="PROSITE" id="PS50931">
    <property type="entry name" value="HTH_LYSR"/>
    <property type="match status" value="1"/>
</dbReference>
<accession>G4HGG9</accession>
<evidence type="ECO:0000313" key="7">
    <source>
        <dbReference type="Proteomes" id="UP000003891"/>
    </source>
</evidence>
<dbReference type="InterPro" id="IPR000847">
    <property type="entry name" value="LysR_HTH_N"/>
</dbReference>
<evidence type="ECO:0000256" key="2">
    <source>
        <dbReference type="ARBA" id="ARBA00023015"/>
    </source>
</evidence>
<evidence type="ECO:0000256" key="4">
    <source>
        <dbReference type="ARBA" id="ARBA00023163"/>
    </source>
</evidence>
<evidence type="ECO:0000259" key="5">
    <source>
        <dbReference type="PROSITE" id="PS50931"/>
    </source>
</evidence>
<dbReference type="GO" id="GO:0000976">
    <property type="term" value="F:transcription cis-regulatory region binding"/>
    <property type="evidence" value="ECO:0007669"/>
    <property type="project" value="TreeGrafter"/>
</dbReference>
<organism evidence="6 7">
    <name type="scientific">Paenibacillus lactis 154</name>
    <dbReference type="NCBI Taxonomy" id="743719"/>
    <lineage>
        <taxon>Bacteria</taxon>
        <taxon>Bacillati</taxon>
        <taxon>Bacillota</taxon>
        <taxon>Bacilli</taxon>
        <taxon>Bacillales</taxon>
        <taxon>Paenibacillaceae</taxon>
        <taxon>Paenibacillus</taxon>
    </lineage>
</organism>
<dbReference type="PATRIC" id="fig|743719.3.peg.2986"/>
<evidence type="ECO:0000256" key="1">
    <source>
        <dbReference type="ARBA" id="ARBA00009437"/>
    </source>
</evidence>
<dbReference type="STRING" id="743719.PaelaDRAFT_2956"/>
<dbReference type="Gene3D" id="3.40.190.290">
    <property type="match status" value="1"/>
</dbReference>
<evidence type="ECO:0000313" key="6">
    <source>
        <dbReference type="EMBL" id="EHB63842.1"/>
    </source>
</evidence>
<name>G4HGG9_9BACL</name>
<dbReference type="PANTHER" id="PTHR30126">
    <property type="entry name" value="HTH-TYPE TRANSCRIPTIONAL REGULATOR"/>
    <property type="match status" value="1"/>
</dbReference>
<comment type="similarity">
    <text evidence="1">Belongs to the LysR transcriptional regulatory family.</text>
</comment>
<reference evidence="6 7" key="1">
    <citation type="submission" date="2011-09" db="EMBL/GenBank/DDBJ databases">
        <title>The draft genome of Paenibacillus lactis 154.</title>
        <authorList>
            <consortium name="US DOE Joint Genome Institute (JGI-PGF)"/>
            <person name="Lucas S."/>
            <person name="Han J."/>
            <person name="Lapidus A."/>
            <person name="Cheng J.-F."/>
            <person name="Goodwin L."/>
            <person name="Pitluck S."/>
            <person name="Peters L."/>
            <person name="Land M.L."/>
            <person name="Hauser L."/>
            <person name="Siebers A."/>
            <person name="Thelen M."/>
            <person name="Hugenholtz P."/>
            <person name="Allgaier M."/>
            <person name="Woyke T.J."/>
        </authorList>
    </citation>
    <scope>NUCLEOTIDE SEQUENCE [LARGE SCALE GENOMIC DNA]</scope>
    <source>
        <strain evidence="6 7">154</strain>
    </source>
</reference>
<dbReference type="SUPFAM" id="SSF53850">
    <property type="entry name" value="Periplasmic binding protein-like II"/>
    <property type="match status" value="1"/>
</dbReference>
<dbReference type="GO" id="GO:0003700">
    <property type="term" value="F:DNA-binding transcription factor activity"/>
    <property type="evidence" value="ECO:0007669"/>
    <property type="project" value="InterPro"/>
</dbReference>
<dbReference type="SUPFAM" id="SSF46785">
    <property type="entry name" value="Winged helix' DNA-binding domain"/>
    <property type="match status" value="1"/>
</dbReference>
<gene>
    <name evidence="6" type="ORF">PaelaDRAFT_2956</name>
</gene>
<dbReference type="Pfam" id="PF03466">
    <property type="entry name" value="LysR_substrate"/>
    <property type="match status" value="1"/>
</dbReference>
<proteinExistence type="inferred from homology"/>
<dbReference type="InterPro" id="IPR036390">
    <property type="entry name" value="WH_DNA-bd_sf"/>
</dbReference>
<feature type="domain" description="HTH lysR-type" evidence="5">
    <location>
        <begin position="9"/>
        <end position="66"/>
    </location>
</feature>
<evidence type="ECO:0000256" key="3">
    <source>
        <dbReference type="ARBA" id="ARBA00023125"/>
    </source>
</evidence>
<dbReference type="eggNOG" id="COG0583">
    <property type="taxonomic scope" value="Bacteria"/>
</dbReference>
<dbReference type="PRINTS" id="PR00039">
    <property type="entry name" value="HTHLYSR"/>
</dbReference>
<dbReference type="Proteomes" id="UP000003891">
    <property type="component" value="Unassembled WGS sequence"/>
</dbReference>